<dbReference type="OrthoDB" id="3363059at2759"/>
<dbReference type="Gene3D" id="1.20.120.1080">
    <property type="match status" value="1"/>
</dbReference>
<organism evidence="7 8">
    <name type="scientific">Toxocara canis</name>
    <name type="common">Canine roundworm</name>
    <dbReference type="NCBI Taxonomy" id="6265"/>
    <lineage>
        <taxon>Eukaryota</taxon>
        <taxon>Metazoa</taxon>
        <taxon>Ecdysozoa</taxon>
        <taxon>Nematoda</taxon>
        <taxon>Chromadorea</taxon>
        <taxon>Rhabditida</taxon>
        <taxon>Spirurina</taxon>
        <taxon>Ascaridomorpha</taxon>
        <taxon>Ascaridoidea</taxon>
        <taxon>Toxocaridae</taxon>
        <taxon>Toxocara</taxon>
    </lineage>
</organism>
<accession>A0A0B2VGP9</accession>
<dbReference type="CDD" id="cd18791">
    <property type="entry name" value="SF2_C_RHA"/>
    <property type="match status" value="1"/>
</dbReference>
<dbReference type="Gene3D" id="3.40.50.300">
    <property type="entry name" value="P-loop containing nucleotide triphosphate hydrolases"/>
    <property type="match status" value="2"/>
</dbReference>
<dbReference type="SMART" id="SM00847">
    <property type="entry name" value="HA2"/>
    <property type="match status" value="1"/>
</dbReference>
<dbReference type="SUPFAM" id="SSF52540">
    <property type="entry name" value="P-loop containing nucleoside triphosphate hydrolases"/>
    <property type="match status" value="1"/>
</dbReference>
<dbReference type="InterPro" id="IPR027417">
    <property type="entry name" value="P-loop_NTPase"/>
</dbReference>
<keyword evidence="3 7" id="KW-0347">Helicase</keyword>
<dbReference type="Pfam" id="PF00270">
    <property type="entry name" value="DEAD"/>
    <property type="match status" value="1"/>
</dbReference>
<name>A0A0B2VGP9_TOXCA</name>
<dbReference type="GO" id="GO:0016787">
    <property type="term" value="F:hydrolase activity"/>
    <property type="evidence" value="ECO:0007669"/>
    <property type="project" value="UniProtKB-KW"/>
</dbReference>
<dbReference type="Proteomes" id="UP000031036">
    <property type="component" value="Unassembled WGS sequence"/>
</dbReference>
<evidence type="ECO:0000259" key="6">
    <source>
        <dbReference type="PROSITE" id="PS51194"/>
    </source>
</evidence>
<dbReference type="GO" id="GO:0005524">
    <property type="term" value="F:ATP binding"/>
    <property type="evidence" value="ECO:0007669"/>
    <property type="project" value="UniProtKB-KW"/>
</dbReference>
<gene>
    <name evidence="7" type="primary">DHX34</name>
    <name evidence="7" type="ORF">Tcan_14058</name>
</gene>
<dbReference type="SMART" id="SM00487">
    <property type="entry name" value="DEXDc"/>
    <property type="match status" value="1"/>
</dbReference>
<dbReference type="InterPro" id="IPR007502">
    <property type="entry name" value="Helicase-assoc_dom"/>
</dbReference>
<evidence type="ECO:0000256" key="4">
    <source>
        <dbReference type="ARBA" id="ARBA00022840"/>
    </source>
</evidence>
<evidence type="ECO:0000256" key="1">
    <source>
        <dbReference type="ARBA" id="ARBA00022741"/>
    </source>
</evidence>
<proteinExistence type="predicted"/>
<dbReference type="PANTHER" id="PTHR18934">
    <property type="entry name" value="ATP-DEPENDENT RNA HELICASE"/>
    <property type="match status" value="1"/>
</dbReference>
<dbReference type="PROSITE" id="PS51192">
    <property type="entry name" value="HELICASE_ATP_BIND_1"/>
    <property type="match status" value="1"/>
</dbReference>
<keyword evidence="8" id="KW-1185">Reference proteome</keyword>
<dbReference type="GO" id="GO:0004386">
    <property type="term" value="F:helicase activity"/>
    <property type="evidence" value="ECO:0007669"/>
    <property type="project" value="UniProtKB-KW"/>
</dbReference>
<dbReference type="GO" id="GO:0003723">
    <property type="term" value="F:RNA binding"/>
    <property type="evidence" value="ECO:0007669"/>
    <property type="project" value="TreeGrafter"/>
</dbReference>
<reference evidence="7 8" key="1">
    <citation type="submission" date="2014-11" db="EMBL/GenBank/DDBJ databases">
        <title>Genetic blueprint of the zoonotic pathogen Toxocara canis.</title>
        <authorList>
            <person name="Zhu X.-Q."/>
            <person name="Korhonen P.K."/>
            <person name="Cai H."/>
            <person name="Young N.D."/>
            <person name="Nejsum P."/>
            <person name="von Samson-Himmelstjerna G."/>
            <person name="Boag P.R."/>
            <person name="Tan P."/>
            <person name="Li Q."/>
            <person name="Min J."/>
            <person name="Yang Y."/>
            <person name="Wang X."/>
            <person name="Fang X."/>
            <person name="Hall R.S."/>
            <person name="Hofmann A."/>
            <person name="Sternberg P.W."/>
            <person name="Jex A.R."/>
            <person name="Gasser R.B."/>
        </authorList>
    </citation>
    <scope>NUCLEOTIDE SEQUENCE [LARGE SCALE GENOMIC DNA]</scope>
    <source>
        <strain evidence="7">PN_DK_2014</strain>
    </source>
</reference>
<evidence type="ECO:0000256" key="2">
    <source>
        <dbReference type="ARBA" id="ARBA00022801"/>
    </source>
</evidence>
<keyword evidence="4" id="KW-0067">ATP-binding</keyword>
<protein>
    <submittedName>
        <fullName evidence="7">Putative ATP-dependent RNA helicase DHX34</fullName>
    </submittedName>
</protein>
<evidence type="ECO:0000259" key="5">
    <source>
        <dbReference type="PROSITE" id="PS51192"/>
    </source>
</evidence>
<dbReference type="InterPro" id="IPR001650">
    <property type="entry name" value="Helicase_C-like"/>
</dbReference>
<dbReference type="PANTHER" id="PTHR18934:SF221">
    <property type="entry name" value="ATP-DEPENDENT RNA HELICASE DHX34-RELATED"/>
    <property type="match status" value="1"/>
</dbReference>
<comment type="caution">
    <text evidence="7">The sequence shown here is derived from an EMBL/GenBank/DDBJ whole genome shotgun (WGS) entry which is preliminary data.</text>
</comment>
<sequence>MDIDWSEHRSQLRRFFFGTDKWKLADRDSSLERSFFVFLAKLQQQLSKRNRKACKEEPVEPECDHLGVPVGPFQRHFTSRVAIDVCHKDDLDLRHLADYVVREFVYALACFVLYENKKKLNQLRQLRAAQRNLPIAAKRESIIDALLNNQVVIIAGDTGCGKSTQVPQYLLEADYDRVACTQPRRIAATTLARRVAYETLDEYGSKIAYQIRFERTSTLRTRLLFLTEGLLLRQMQLDPDLTQYSVIILDEVHERNLSGDFLMGLLRELVRRRIDLKLILMSATINLDLFTSYFDGAPVIKVAGRLFPVDVHYLPVKEFDTYDHSKRKPKIDPSPYLNLLSPTKQRAIVFDMFVFSTLSSEEQDKVFDVAPKGVRKCILSTNIAETSVTIDQIRFVVDSGKVNLVKFDSKTGMHSLREYWTSQASADQRKGRAGRTGPGVCYRLYSQEQFDRMDAFTISEIHRVSLESLAMQIVNMNVAFSPMDFPFIEKPNMVALEEAVAALWRQGVLEPGGATTLTALGKIIVTLPVEIPIAKVLVYGCVFDQVDVSLTIAASLSISTPFTSRSFREPDQLDRRRNIMSDNGDPFALLNTFRLVIFSFESVKASSGGNIDVGCDS</sequence>
<dbReference type="Pfam" id="PF00271">
    <property type="entry name" value="Helicase_C"/>
    <property type="match status" value="1"/>
</dbReference>
<dbReference type="SMART" id="SM00490">
    <property type="entry name" value="HELICc"/>
    <property type="match status" value="1"/>
</dbReference>
<dbReference type="InterPro" id="IPR011545">
    <property type="entry name" value="DEAD/DEAH_box_helicase_dom"/>
</dbReference>
<evidence type="ECO:0000313" key="7">
    <source>
        <dbReference type="EMBL" id="KHN80624.1"/>
    </source>
</evidence>
<dbReference type="InterPro" id="IPR002464">
    <property type="entry name" value="DNA/RNA_helicase_DEAH_CS"/>
</dbReference>
<dbReference type="STRING" id="6265.A0A0B2VGP9"/>
<dbReference type="InterPro" id="IPR014001">
    <property type="entry name" value="Helicase_ATP-bd"/>
</dbReference>
<dbReference type="AlphaFoldDB" id="A0A0B2VGP9"/>
<dbReference type="PROSITE" id="PS00690">
    <property type="entry name" value="DEAH_ATP_HELICASE"/>
    <property type="match status" value="1"/>
</dbReference>
<evidence type="ECO:0000313" key="8">
    <source>
        <dbReference type="Proteomes" id="UP000031036"/>
    </source>
</evidence>
<dbReference type="OMA" id="TEYNDIG"/>
<dbReference type="FunFam" id="3.40.50.300:FF:000725">
    <property type="entry name" value="probable ATP-dependent RNA helicase DHX34"/>
    <property type="match status" value="1"/>
</dbReference>
<feature type="domain" description="Helicase C-terminal" evidence="6">
    <location>
        <begin position="308"/>
        <end position="477"/>
    </location>
</feature>
<dbReference type="PROSITE" id="PS51194">
    <property type="entry name" value="HELICASE_CTER"/>
    <property type="match status" value="1"/>
</dbReference>
<keyword evidence="1" id="KW-0547">Nucleotide-binding</keyword>
<dbReference type="EMBL" id="JPKZ01001701">
    <property type="protein sequence ID" value="KHN80624.1"/>
    <property type="molecule type" value="Genomic_DNA"/>
</dbReference>
<evidence type="ECO:0000256" key="3">
    <source>
        <dbReference type="ARBA" id="ARBA00022806"/>
    </source>
</evidence>
<keyword evidence="2" id="KW-0378">Hydrolase</keyword>
<feature type="domain" description="Helicase ATP-binding" evidence="5">
    <location>
        <begin position="143"/>
        <end position="303"/>
    </location>
</feature>